<accession>E1RK68</accession>
<dbReference type="InterPro" id="IPR036691">
    <property type="entry name" value="Endo/exonu/phosph_ase_sf"/>
</dbReference>
<dbReference type="EC" id="3.1.21.1" evidence="6"/>
<sequence precursor="true">MANKKGPKKKNKKSKGKIVAGVAVILIVVISGYSYEEGYFPDGFYLGEKDEITVGAFNVQVFGTTKASNDEVMDILSDIICRYDIVAIQEIRDSSGTAILDLMEKVDKKNPSYAYVISERLGRTSSKEQSAYIYNTAKVNLSSTPQTYPEPSGTDPFHREPFIASFSSTEGSFIATFATIHTDPDEAEEEIDALTDVADYCTEILPEDEMVILMGDFNADCSYFDEDDASSPLRSGEYSWLIGNDLDTTTKSTDCTYDRIVVLGDYQKYYTGDAGVIRFDELYDLDQDLTEDVSDHYPVYAKFYTEAKGIEGTIDTIYNTAGNNETCEACSSGSVEITGLNLDDEWVTITNTGESDVDITNWRITNSGSSYSYVFPDAILESGETITLYSKSGSNTENSYYWNSGENIWNNSGDTAGLYDEDGNLIDSYAS</sequence>
<dbReference type="PRINTS" id="PR00130">
    <property type="entry name" value="DNASEI"/>
</dbReference>
<dbReference type="GO" id="GO:0006308">
    <property type="term" value="P:DNA catabolic process"/>
    <property type="evidence" value="ECO:0007669"/>
    <property type="project" value="InterPro"/>
</dbReference>
<dbReference type="HOGENOM" id="CLU_635561_0_0_2"/>
<dbReference type="Pfam" id="PF00932">
    <property type="entry name" value="LTD"/>
    <property type="match status" value="1"/>
</dbReference>
<keyword evidence="2" id="KW-0540">Nuclease</keyword>
<dbReference type="Proteomes" id="UP000006565">
    <property type="component" value="Chromosome"/>
</dbReference>
<dbReference type="SUPFAM" id="SSF56219">
    <property type="entry name" value="DNase I-like"/>
    <property type="match status" value="1"/>
</dbReference>
<proteinExistence type="inferred from homology"/>
<evidence type="ECO:0000256" key="2">
    <source>
        <dbReference type="ARBA" id="ARBA00022722"/>
    </source>
</evidence>
<protein>
    <submittedName>
        <fullName evidence="6">Deoxyribonuclease I</fullName>
        <ecNumber evidence="6">3.1.21.1</ecNumber>
    </submittedName>
</protein>
<reference evidence="6 7" key="1">
    <citation type="journal article" date="2010" name="Stand. Genomic Sci.">
        <title>Complete genome sequence of Methanoplanus petrolearius type strain (SEBR 4847).</title>
        <authorList>
            <person name="Brambilla E."/>
            <person name="Djao O.D."/>
            <person name="Daligault H."/>
            <person name="Lapidus A."/>
            <person name="Lucas S."/>
            <person name="Hammon N."/>
            <person name="Nolan M."/>
            <person name="Tice H."/>
            <person name="Cheng J.F."/>
            <person name="Han C."/>
            <person name="Tapia R."/>
            <person name="Goodwin L."/>
            <person name="Pitluck S."/>
            <person name="Liolios K."/>
            <person name="Ivanova N."/>
            <person name="Mavromatis K."/>
            <person name="Mikhailova N."/>
            <person name="Pati A."/>
            <person name="Chen A."/>
            <person name="Palaniappan K."/>
            <person name="Land M."/>
            <person name="Hauser L."/>
            <person name="Chang Y.J."/>
            <person name="Jeffries C.D."/>
            <person name="Rohde M."/>
            <person name="Spring S."/>
            <person name="Sikorski J."/>
            <person name="Goker M."/>
            <person name="Woyke T."/>
            <person name="Bristow J."/>
            <person name="Eisen J.A."/>
            <person name="Markowitz V."/>
            <person name="Hugenholtz P."/>
            <person name="Kyrpides N.C."/>
            <person name="Klenk H.P."/>
        </authorList>
    </citation>
    <scope>NUCLEOTIDE SEQUENCE [LARGE SCALE GENOMIC DNA]</scope>
    <source>
        <strain evidence="7">DSM 11571 / OCM 486 / SEBR 4847</strain>
    </source>
</reference>
<dbReference type="InterPro" id="IPR033125">
    <property type="entry name" value="DNASE_I_2"/>
</dbReference>
<dbReference type="PANTHER" id="PTHR11371:SF31">
    <property type="entry name" value="EXTRACELLULAR NUCLEASE"/>
    <property type="match status" value="1"/>
</dbReference>
<dbReference type="PROSITE" id="PS00918">
    <property type="entry name" value="DNASE_I_2"/>
    <property type="match status" value="1"/>
</dbReference>
<dbReference type="OrthoDB" id="3327at2157"/>
<keyword evidence="3 6" id="KW-0378">Hydrolase</keyword>
<evidence type="ECO:0000313" key="6">
    <source>
        <dbReference type="EMBL" id="ADN35791.1"/>
    </source>
</evidence>
<dbReference type="Gene3D" id="2.60.40.1260">
    <property type="entry name" value="Lamin Tail domain"/>
    <property type="match status" value="1"/>
</dbReference>
<dbReference type="eggNOG" id="arCOG08231">
    <property type="taxonomic scope" value="Archaea"/>
</dbReference>
<dbReference type="InterPro" id="IPR036415">
    <property type="entry name" value="Lamin_tail_dom_sf"/>
</dbReference>
<evidence type="ECO:0000256" key="1">
    <source>
        <dbReference type="ARBA" id="ARBA00007359"/>
    </source>
</evidence>
<dbReference type="InterPro" id="IPR005135">
    <property type="entry name" value="Endo/exonuclease/phosphatase"/>
</dbReference>
<dbReference type="EMBL" id="CP002117">
    <property type="protein sequence ID" value="ADN35791.1"/>
    <property type="molecule type" value="Genomic_DNA"/>
</dbReference>
<feature type="domain" description="LTD" evidence="5">
    <location>
        <begin position="323"/>
        <end position="431"/>
    </location>
</feature>
<dbReference type="eggNOG" id="arCOG07796">
    <property type="taxonomic scope" value="Archaea"/>
</dbReference>
<evidence type="ECO:0000259" key="5">
    <source>
        <dbReference type="PROSITE" id="PS51841"/>
    </source>
</evidence>
<dbReference type="Gene3D" id="3.60.10.10">
    <property type="entry name" value="Endonuclease/exonuclease/phosphatase"/>
    <property type="match status" value="1"/>
</dbReference>
<gene>
    <name evidence="6" type="ordered locus">Mpet_1024</name>
</gene>
<dbReference type="RefSeq" id="WP_013328969.1">
    <property type="nucleotide sequence ID" value="NC_014507.1"/>
</dbReference>
<evidence type="ECO:0000256" key="3">
    <source>
        <dbReference type="ARBA" id="ARBA00022801"/>
    </source>
</evidence>
<keyword evidence="4" id="KW-1015">Disulfide bond</keyword>
<dbReference type="Pfam" id="PF03372">
    <property type="entry name" value="Exo_endo_phos"/>
    <property type="match status" value="1"/>
</dbReference>
<dbReference type="KEGG" id="mpi:Mpet_1024"/>
<dbReference type="PROSITE" id="PS51841">
    <property type="entry name" value="LTD"/>
    <property type="match status" value="1"/>
</dbReference>
<dbReference type="GeneID" id="9743488"/>
<dbReference type="InterPro" id="IPR016202">
    <property type="entry name" value="DNase_I"/>
</dbReference>
<evidence type="ECO:0000313" key="7">
    <source>
        <dbReference type="Proteomes" id="UP000006565"/>
    </source>
</evidence>
<dbReference type="STRING" id="679926.Mpet_1024"/>
<keyword evidence="7" id="KW-1185">Reference proteome</keyword>
<dbReference type="CDD" id="cd10282">
    <property type="entry name" value="DNase1"/>
    <property type="match status" value="1"/>
</dbReference>
<dbReference type="GO" id="GO:0003677">
    <property type="term" value="F:DNA binding"/>
    <property type="evidence" value="ECO:0007669"/>
    <property type="project" value="TreeGrafter"/>
</dbReference>
<evidence type="ECO:0000256" key="4">
    <source>
        <dbReference type="ARBA" id="ARBA00023157"/>
    </source>
</evidence>
<dbReference type="InterPro" id="IPR001322">
    <property type="entry name" value="Lamin_tail_dom"/>
</dbReference>
<name>E1RK68_METP4</name>
<organism evidence="6 7">
    <name type="scientific">Methanolacinia petrolearia (strain DSM 11571 / OCM 486 / SEBR 4847)</name>
    <name type="common">Methanoplanus petrolearius</name>
    <dbReference type="NCBI Taxonomy" id="679926"/>
    <lineage>
        <taxon>Archaea</taxon>
        <taxon>Methanobacteriati</taxon>
        <taxon>Methanobacteriota</taxon>
        <taxon>Stenosarchaea group</taxon>
        <taxon>Methanomicrobia</taxon>
        <taxon>Methanomicrobiales</taxon>
        <taxon>Methanomicrobiaceae</taxon>
        <taxon>Methanolacinia</taxon>
    </lineage>
</organism>
<dbReference type="AlphaFoldDB" id="E1RK68"/>
<dbReference type="SMART" id="SM00476">
    <property type="entry name" value="DNaseIc"/>
    <property type="match status" value="1"/>
</dbReference>
<comment type="similarity">
    <text evidence="1">Belongs to the DNase I family.</text>
</comment>
<dbReference type="GO" id="GO:0004530">
    <property type="term" value="F:deoxyribonuclease I activity"/>
    <property type="evidence" value="ECO:0007669"/>
    <property type="project" value="UniProtKB-EC"/>
</dbReference>
<dbReference type="SUPFAM" id="SSF74853">
    <property type="entry name" value="Lamin A/C globular tail domain"/>
    <property type="match status" value="1"/>
</dbReference>
<dbReference type="PANTHER" id="PTHR11371">
    <property type="entry name" value="DEOXYRIBONUCLEASE"/>
    <property type="match status" value="1"/>
</dbReference>